<dbReference type="GO" id="GO:0005524">
    <property type="term" value="F:ATP binding"/>
    <property type="evidence" value="ECO:0007669"/>
    <property type="project" value="UniProtKB-KW"/>
</dbReference>
<dbReference type="Pfam" id="PF19263">
    <property type="entry name" value="DUF5906"/>
    <property type="match status" value="1"/>
</dbReference>
<dbReference type="Gene3D" id="3.40.1360.10">
    <property type="match status" value="1"/>
</dbReference>
<dbReference type="AlphaFoldDB" id="A0A0F0CPS0"/>
<dbReference type="InterPro" id="IPR027417">
    <property type="entry name" value="P-loop_NTPase"/>
</dbReference>
<keyword evidence="2" id="KW-0067">ATP-binding</keyword>
<evidence type="ECO:0000256" key="2">
    <source>
        <dbReference type="ARBA" id="ARBA00022840"/>
    </source>
</evidence>
<sequence length="666" mass="74426">MSNQHISKIYDYKDADGNLLFQVVRFEPKSFAQRRPFNDGFVWGLGEVEPVLYHLPEVLQGIKDCETIYICEGEKDADNLAALGFIATTCPMGAGKWQKTYTDAFQGCCEAVIIADKDKPGRLHAQAVASSLCTIGILVKVIELPDIDDVPIKDVSDWLKAGGTPAAFLEILKQCPHWSSSSKEANASVSANLQNLISQYGDPYYLSKDGAVTAINQSFWASLHQAEHIQLFEPDEREFYRYNPESGLYSVISEDTIKQEIAARLLDVSREQGLPSLERKRNNSIQNHIVAQLKGISEKKNAFRRDNTIVHLSNGVIVFKNNGEADFCAFSPDYCSRNQCPIPFDASAKCNRFFDELLIPSVSADDALLLQKYTGLCLLGNNLIQKLLILDGKPGRGKSTLALIIQKLVGQINVTEMRTQHLNERFELFRYLKKNLLVGVDVPGRFLSEKGAYVIKGLVGGDWFDAEQKCGTGSFPFQGNFCILITSNSRLQVRLDGDTGAWKRRLLIIRFEAPAPAKQIPHFADRLIQEEGSGILNWALQGLGMLLQDIQTGGDIALSAAQVKIVDGLLAESDSLRHFLIENVVSDEDADLTVTEIIEAYAEYCPLKGWDPKPITVIQRELERLMLELFKTTKSNSIMRTDKDDGKERSHRGFRRVAFRDKEYGT</sequence>
<dbReference type="CDD" id="cd01029">
    <property type="entry name" value="TOPRIM_primases"/>
    <property type="match status" value="1"/>
</dbReference>
<reference evidence="4 5" key="1">
    <citation type="submission" date="2015-02" db="EMBL/GenBank/DDBJ databases">
        <title>Single-cell genomics of uncultivated deep-branching MTB reveals a conserved set of magnetosome genes.</title>
        <authorList>
            <person name="Kolinko S."/>
            <person name="Richter M."/>
            <person name="Glockner F.O."/>
            <person name="Brachmann A."/>
            <person name="Schuler D."/>
        </authorList>
    </citation>
    <scope>NUCLEOTIDE SEQUENCE [LARGE SCALE GENOMIC DNA]</scope>
    <source>
        <strain evidence="4">SKK-01</strain>
    </source>
</reference>
<dbReference type="Proteomes" id="UP000033428">
    <property type="component" value="Unassembled WGS sequence"/>
</dbReference>
<dbReference type="PROSITE" id="PS51206">
    <property type="entry name" value="SF3_HELICASE_1"/>
    <property type="match status" value="1"/>
</dbReference>
<evidence type="ECO:0000313" key="5">
    <source>
        <dbReference type="Proteomes" id="UP000033428"/>
    </source>
</evidence>
<dbReference type="PATRIC" id="fig|1609969.3.peg.2797"/>
<feature type="domain" description="SF3 helicase" evidence="3">
    <location>
        <begin position="365"/>
        <end position="524"/>
    </location>
</feature>
<dbReference type="SUPFAM" id="SSF56731">
    <property type="entry name" value="DNA primase core"/>
    <property type="match status" value="1"/>
</dbReference>
<accession>A0A0F0CPS0</accession>
<dbReference type="SUPFAM" id="SSF52540">
    <property type="entry name" value="P-loop containing nucleoside triphosphate hydrolases"/>
    <property type="match status" value="1"/>
</dbReference>
<protein>
    <submittedName>
        <fullName evidence="4">Phage/plasmid primase, P4 family</fullName>
    </submittedName>
</protein>
<proteinExistence type="predicted"/>
<evidence type="ECO:0000259" key="3">
    <source>
        <dbReference type="PROSITE" id="PS51206"/>
    </source>
</evidence>
<dbReference type="EMBL" id="JYNY01000547">
    <property type="protein sequence ID" value="KJJ83521.1"/>
    <property type="molecule type" value="Genomic_DNA"/>
</dbReference>
<dbReference type="InterPro" id="IPR034154">
    <property type="entry name" value="TOPRIM_DnaG/twinkle"/>
</dbReference>
<organism evidence="4 5">
    <name type="scientific">Candidatus Omnitrophus magneticus</name>
    <dbReference type="NCBI Taxonomy" id="1609969"/>
    <lineage>
        <taxon>Bacteria</taxon>
        <taxon>Pseudomonadati</taxon>
        <taxon>Candidatus Omnitrophota</taxon>
        <taxon>Candidatus Omnitrophus</taxon>
    </lineage>
</organism>
<gene>
    <name evidence="4" type="ORF">OMAG_002608</name>
</gene>
<evidence type="ECO:0000313" key="4">
    <source>
        <dbReference type="EMBL" id="KJJ83521.1"/>
    </source>
</evidence>
<keyword evidence="1" id="KW-0547">Nucleotide-binding</keyword>
<evidence type="ECO:0000256" key="1">
    <source>
        <dbReference type="ARBA" id="ARBA00022741"/>
    </source>
</evidence>
<dbReference type="InterPro" id="IPR045455">
    <property type="entry name" value="NrS-1_pol-like_helicase"/>
</dbReference>
<name>A0A0F0CPS0_9BACT</name>
<keyword evidence="5" id="KW-1185">Reference proteome</keyword>
<dbReference type="Gene3D" id="3.40.50.300">
    <property type="entry name" value="P-loop containing nucleotide triphosphate hydrolases"/>
    <property type="match status" value="1"/>
</dbReference>
<dbReference type="InterPro" id="IPR014015">
    <property type="entry name" value="Helicase_SF3_DNA-vir"/>
</dbReference>
<comment type="caution">
    <text evidence="4">The sequence shown here is derived from an EMBL/GenBank/DDBJ whole genome shotgun (WGS) entry which is preliminary data.</text>
</comment>